<organism evidence="2">
    <name type="scientific">Leptosphaeria maculans (strain JN3 / isolate v23.1.3 / race Av1-4-5-6-7-8)</name>
    <name type="common">Blackleg fungus</name>
    <name type="synonym">Phoma lingam</name>
    <dbReference type="NCBI Taxonomy" id="985895"/>
    <lineage>
        <taxon>Eukaryota</taxon>
        <taxon>Fungi</taxon>
        <taxon>Dikarya</taxon>
        <taxon>Ascomycota</taxon>
        <taxon>Pezizomycotina</taxon>
        <taxon>Dothideomycetes</taxon>
        <taxon>Pleosporomycetidae</taxon>
        <taxon>Pleosporales</taxon>
        <taxon>Pleosporineae</taxon>
        <taxon>Leptosphaeriaceae</taxon>
        <taxon>Plenodomus</taxon>
        <taxon>Plenodomus lingam/Leptosphaeria maculans species complex</taxon>
    </lineage>
</organism>
<dbReference type="HOGENOM" id="CLU_087642_0_0_1"/>
<dbReference type="OrthoDB" id="3350591at2759"/>
<dbReference type="InterPro" id="IPR022085">
    <property type="entry name" value="OpdG"/>
</dbReference>
<dbReference type="Proteomes" id="UP000002668">
    <property type="component" value="Genome"/>
</dbReference>
<dbReference type="Pfam" id="PF12311">
    <property type="entry name" value="DUF3632"/>
    <property type="match status" value="1"/>
</dbReference>
<name>E4ZID0_LEPMJ</name>
<evidence type="ECO:0000313" key="1">
    <source>
        <dbReference type="EMBL" id="CBX90791.1"/>
    </source>
</evidence>
<reference evidence="2" key="1">
    <citation type="journal article" date="2011" name="Nat. Commun.">
        <title>Effector diversification within compartments of the Leptosphaeria maculans genome affected by Repeat-Induced Point mutations.</title>
        <authorList>
            <person name="Rouxel T."/>
            <person name="Grandaubert J."/>
            <person name="Hane J.K."/>
            <person name="Hoede C."/>
            <person name="van de Wouw A.P."/>
            <person name="Couloux A."/>
            <person name="Dominguez V."/>
            <person name="Anthouard V."/>
            <person name="Bally P."/>
            <person name="Bourras S."/>
            <person name="Cozijnsen A.J."/>
            <person name="Ciuffetti L.M."/>
            <person name="Degrave A."/>
            <person name="Dilmaghani A."/>
            <person name="Duret L."/>
            <person name="Fudal I."/>
            <person name="Goodwin S.B."/>
            <person name="Gout L."/>
            <person name="Glaser N."/>
            <person name="Linglin J."/>
            <person name="Kema G.H.J."/>
            <person name="Lapalu N."/>
            <person name="Lawrence C.B."/>
            <person name="May K."/>
            <person name="Meyer M."/>
            <person name="Ollivier B."/>
            <person name="Poulain J."/>
            <person name="Schoch C.L."/>
            <person name="Simon A."/>
            <person name="Spatafora J.W."/>
            <person name="Stachowiak A."/>
            <person name="Turgeon B.G."/>
            <person name="Tyler B.M."/>
            <person name="Vincent D."/>
            <person name="Weissenbach J."/>
            <person name="Amselem J."/>
            <person name="Quesneville H."/>
            <person name="Oliver R.P."/>
            <person name="Wincker P."/>
            <person name="Balesdent M.-H."/>
            <person name="Howlett B.J."/>
        </authorList>
    </citation>
    <scope>NUCLEOTIDE SEQUENCE [LARGE SCALE GENOMIC DNA]</scope>
    <source>
        <strain evidence="2">JN3 / isolate v23.1.3 / race Av1-4-5-6-7-8</strain>
    </source>
</reference>
<dbReference type="OMA" id="SWFALIT"/>
<dbReference type="PANTHER" id="PTHR38797:SF4">
    <property type="entry name" value="NUCLEAR PORE COMPLEX PROTEIN NUP85"/>
    <property type="match status" value="1"/>
</dbReference>
<accession>E4ZID0</accession>
<dbReference type="PANTHER" id="PTHR38797">
    <property type="entry name" value="NUCLEAR PORE COMPLEX PROTEIN NUP85-RELATED"/>
    <property type="match status" value="1"/>
</dbReference>
<keyword evidence="2" id="KW-1185">Reference proteome</keyword>
<dbReference type="InParanoid" id="E4ZID0"/>
<dbReference type="InterPro" id="IPR053204">
    <property type="entry name" value="Oxopyrrolidines_Biosynth-assoc"/>
</dbReference>
<gene>
    <name evidence="1" type="ORF">LEMA_P058250.1</name>
</gene>
<protein>
    <submittedName>
        <fullName evidence="1">Uncharacterized protein</fullName>
    </submittedName>
</protein>
<evidence type="ECO:0000313" key="2">
    <source>
        <dbReference type="Proteomes" id="UP000002668"/>
    </source>
</evidence>
<dbReference type="EMBL" id="FP929065">
    <property type="protein sequence ID" value="CBX90791.1"/>
    <property type="molecule type" value="Genomic_DNA"/>
</dbReference>
<sequence length="282" mass="31872">MAVRLWADRERASAEFKAPEAQSTIGVFEALLGAGLDPKEAARKIVHIYEPIIRAGGNDSRIGEIWGILCSAVRTLGDSNELNDRLVQLIVAMKDLPALKDENGHAIKHEWGGRYWMDLPMWGLTFREYGIFLEPDEDLGEEEWLSQATPFLNATSFAAKLLSQVPEMKDISFHAEVCLNEALEGPYETPSPQARASMYIAPAATWILLAGEKIYELCKENYKRIDGGVNRDGFLWTGTGFSLPRWKFWKQRLSEISQDTTLEETLRTQARNASTEMERFEV</sequence>
<dbReference type="STRING" id="985895.E4ZID0"/>
<dbReference type="eggNOG" id="ENOG502T20X">
    <property type="taxonomic scope" value="Eukaryota"/>
</dbReference>
<dbReference type="AlphaFoldDB" id="E4ZID0"/>
<proteinExistence type="predicted"/>
<dbReference type="VEuPathDB" id="FungiDB:LEMA_P058250.1"/>